<dbReference type="Proteomes" id="UP000251889">
    <property type="component" value="Unassembled WGS sequence"/>
</dbReference>
<evidence type="ECO:0008006" key="3">
    <source>
        <dbReference type="Google" id="ProtNLM"/>
    </source>
</evidence>
<gene>
    <name evidence="1" type="ORF">DQQ10_09205</name>
</gene>
<name>A0A364Y623_9BACT</name>
<accession>A0A364Y623</accession>
<keyword evidence="2" id="KW-1185">Reference proteome</keyword>
<dbReference type="Gene3D" id="3.40.30.10">
    <property type="entry name" value="Glutaredoxin"/>
    <property type="match status" value="1"/>
</dbReference>
<dbReference type="AlphaFoldDB" id="A0A364Y623"/>
<reference evidence="1 2" key="1">
    <citation type="submission" date="2018-06" db="EMBL/GenBank/DDBJ databases">
        <title>Chryseolinea flavus sp. nov., a member of the phylum Bacteroidetes isolated from soil.</title>
        <authorList>
            <person name="Li Y."/>
            <person name="Wang J."/>
        </authorList>
    </citation>
    <scope>NUCLEOTIDE SEQUENCE [LARGE SCALE GENOMIC DNA]</scope>
    <source>
        <strain evidence="1 2">SDU1-6</strain>
    </source>
</reference>
<proteinExistence type="predicted"/>
<dbReference type="SUPFAM" id="SSF52833">
    <property type="entry name" value="Thioredoxin-like"/>
    <property type="match status" value="1"/>
</dbReference>
<comment type="caution">
    <text evidence="1">The sequence shown here is derived from an EMBL/GenBank/DDBJ whole genome shotgun (WGS) entry which is preliminary data.</text>
</comment>
<evidence type="ECO:0000313" key="1">
    <source>
        <dbReference type="EMBL" id="RAW01811.1"/>
    </source>
</evidence>
<sequence>MIVTKARFDVGVYAVCADSSLVNMKKYITDMKMTAFTNVNGPRTYTKPYSQLYDALLTPSMFILDDQKKIIGKKFPVDNLENFFVNYEKFHTAQGVKGVESTPNR</sequence>
<dbReference type="InterPro" id="IPR036249">
    <property type="entry name" value="Thioredoxin-like_sf"/>
</dbReference>
<organism evidence="1 2">
    <name type="scientific">Pseudochryseolinea flava</name>
    <dbReference type="NCBI Taxonomy" id="2059302"/>
    <lineage>
        <taxon>Bacteria</taxon>
        <taxon>Pseudomonadati</taxon>
        <taxon>Bacteroidota</taxon>
        <taxon>Cytophagia</taxon>
        <taxon>Cytophagales</taxon>
        <taxon>Fulvivirgaceae</taxon>
        <taxon>Pseudochryseolinea</taxon>
    </lineage>
</organism>
<protein>
    <recommendedName>
        <fullName evidence="3">Thioredoxin-like fold domain-containing protein</fullName>
    </recommendedName>
</protein>
<dbReference type="EMBL" id="QMFY01000003">
    <property type="protein sequence ID" value="RAW01811.1"/>
    <property type="molecule type" value="Genomic_DNA"/>
</dbReference>
<evidence type="ECO:0000313" key="2">
    <source>
        <dbReference type="Proteomes" id="UP000251889"/>
    </source>
</evidence>